<gene>
    <name evidence="2" type="ORF">TK0001_5886</name>
</gene>
<feature type="region of interest" description="Disordered" evidence="1">
    <location>
        <begin position="1"/>
        <end position="29"/>
    </location>
</feature>
<proteinExistence type="predicted"/>
<dbReference type="EMBL" id="LT962688">
    <property type="protein sequence ID" value="SOR32445.1"/>
    <property type="molecule type" value="Genomic_DNA"/>
</dbReference>
<evidence type="ECO:0000313" key="3">
    <source>
        <dbReference type="Proteomes" id="UP000233769"/>
    </source>
</evidence>
<sequence length="66" mass="6946">MASIVSPVGAVRGVGKRPELGSDMPGAGELGQAKLRAKDHQLRDNQRLTPLAVTLNASRTAEAQRP</sequence>
<accession>A0A2N9AYP2</accession>
<evidence type="ECO:0000313" key="2">
    <source>
        <dbReference type="EMBL" id="SOR32445.1"/>
    </source>
</evidence>
<dbReference type="AlphaFoldDB" id="A0A2N9AYP2"/>
<protein>
    <submittedName>
        <fullName evidence="2">Uncharacterized protein</fullName>
    </submittedName>
</protein>
<evidence type="ECO:0000256" key="1">
    <source>
        <dbReference type="SAM" id="MobiDB-lite"/>
    </source>
</evidence>
<organism evidence="2 3">
    <name type="scientific">Methylorubrum extorquens</name>
    <name type="common">Methylobacterium dichloromethanicum</name>
    <name type="synonym">Methylobacterium extorquens</name>
    <dbReference type="NCBI Taxonomy" id="408"/>
    <lineage>
        <taxon>Bacteria</taxon>
        <taxon>Pseudomonadati</taxon>
        <taxon>Pseudomonadota</taxon>
        <taxon>Alphaproteobacteria</taxon>
        <taxon>Hyphomicrobiales</taxon>
        <taxon>Methylobacteriaceae</taxon>
        <taxon>Methylorubrum</taxon>
    </lineage>
</organism>
<name>A0A2N9AYP2_METEX</name>
<reference evidence="3" key="1">
    <citation type="submission" date="2017-10" db="EMBL/GenBank/DDBJ databases">
        <authorList>
            <person name="Regsiter A."/>
            <person name="William W."/>
        </authorList>
    </citation>
    <scope>NUCLEOTIDE SEQUENCE [LARGE SCALE GENOMIC DNA]</scope>
</reference>
<dbReference type="Proteomes" id="UP000233769">
    <property type="component" value="Chromosome tk0001"/>
</dbReference>